<accession>A0A9P3GCM7</accession>
<dbReference type="Gene3D" id="1.25.40.180">
    <property type="match status" value="1"/>
</dbReference>
<evidence type="ECO:0000313" key="3">
    <source>
        <dbReference type="Proteomes" id="UP000703269"/>
    </source>
</evidence>
<sequence length="447" mass="50447">MSSAHAPPAAARWRPWSLPADTTRMARELCGALNRLTRANFDALSDRVVRWAVAVEADGRRAALDAFVRALFARGVRDPARMELCVALCVRVVDELEGERNMWKRVDLYHVGNPLCSFETVIRLMPGAEFQSALAGGDIDTMFSLLAFLGELLVQGILYAEDVLDVLGVVLERARTGDENATIGLRRFLRPVLKAFNALHILNSLEMSQKLQYVLQAPALPNMVRYILLSLLDQVSYPRPPDAFNSSRERIEAYGFMSDDEEDAPMETDDIDMTRLLQSCRERAAIFFEKRSHAFAERALLDLRPEHRHLFLRQLIADVLQHHDAADARLVGSLWLLETTHRLCEEDHAFLRALEAELLALPDTVLDVPDACCLIATILHETPLDIQLLESLVWQSVPPEDQLRDRMLSELRAREQLEAEEAGESRQNRFDRIIRDPPSSSGSAHAL</sequence>
<keyword evidence="3" id="KW-1185">Reference proteome</keyword>
<dbReference type="SUPFAM" id="SSF48371">
    <property type="entry name" value="ARM repeat"/>
    <property type="match status" value="1"/>
</dbReference>
<name>A0A9P3GCM7_9APHY</name>
<organism evidence="2 3">
    <name type="scientific">Phanerochaete sordida</name>
    <dbReference type="NCBI Taxonomy" id="48140"/>
    <lineage>
        <taxon>Eukaryota</taxon>
        <taxon>Fungi</taxon>
        <taxon>Dikarya</taxon>
        <taxon>Basidiomycota</taxon>
        <taxon>Agaricomycotina</taxon>
        <taxon>Agaricomycetes</taxon>
        <taxon>Polyporales</taxon>
        <taxon>Phanerochaetaceae</taxon>
        <taxon>Phanerochaete</taxon>
    </lineage>
</organism>
<gene>
    <name evidence="2" type="ORF">PsYK624_075490</name>
</gene>
<dbReference type="Proteomes" id="UP000703269">
    <property type="component" value="Unassembled WGS sequence"/>
</dbReference>
<reference evidence="2 3" key="1">
    <citation type="submission" date="2021-08" db="EMBL/GenBank/DDBJ databases">
        <title>Draft Genome Sequence of Phanerochaete sordida strain YK-624.</title>
        <authorList>
            <person name="Mori T."/>
            <person name="Dohra H."/>
            <person name="Suzuki T."/>
            <person name="Kawagishi H."/>
            <person name="Hirai H."/>
        </authorList>
    </citation>
    <scope>NUCLEOTIDE SEQUENCE [LARGE SCALE GENOMIC DNA]</scope>
    <source>
        <strain evidence="2 3">YK-624</strain>
    </source>
</reference>
<dbReference type="OrthoDB" id="2796692at2759"/>
<protein>
    <submittedName>
        <fullName evidence="2">Uncharacterized protein</fullName>
    </submittedName>
</protein>
<proteinExistence type="predicted"/>
<feature type="compositionally biased region" description="Basic and acidic residues" evidence="1">
    <location>
        <begin position="417"/>
        <end position="435"/>
    </location>
</feature>
<feature type="compositionally biased region" description="Polar residues" evidence="1">
    <location>
        <begin position="438"/>
        <end position="447"/>
    </location>
</feature>
<dbReference type="EMBL" id="BPQB01000021">
    <property type="protein sequence ID" value="GJE91399.1"/>
    <property type="molecule type" value="Genomic_DNA"/>
</dbReference>
<dbReference type="AlphaFoldDB" id="A0A9P3GCM7"/>
<evidence type="ECO:0000256" key="1">
    <source>
        <dbReference type="SAM" id="MobiDB-lite"/>
    </source>
</evidence>
<evidence type="ECO:0000313" key="2">
    <source>
        <dbReference type="EMBL" id="GJE91399.1"/>
    </source>
</evidence>
<comment type="caution">
    <text evidence="2">The sequence shown here is derived from an EMBL/GenBank/DDBJ whole genome shotgun (WGS) entry which is preliminary data.</text>
</comment>
<feature type="region of interest" description="Disordered" evidence="1">
    <location>
        <begin position="417"/>
        <end position="447"/>
    </location>
</feature>
<dbReference type="InterPro" id="IPR016024">
    <property type="entry name" value="ARM-type_fold"/>
</dbReference>